<evidence type="ECO:0000256" key="3">
    <source>
        <dbReference type="ARBA" id="ARBA00022741"/>
    </source>
</evidence>
<evidence type="ECO:0000313" key="6">
    <source>
        <dbReference type="EMBL" id="NRF67455.1"/>
    </source>
</evidence>
<dbReference type="Gene3D" id="3.40.50.300">
    <property type="entry name" value="P-loop containing nucleotide triphosphate hydrolases"/>
    <property type="match status" value="1"/>
</dbReference>
<evidence type="ECO:0000256" key="4">
    <source>
        <dbReference type="ARBA" id="ARBA00022840"/>
    </source>
</evidence>
<dbReference type="PROSITE" id="PS50893">
    <property type="entry name" value="ABC_TRANSPORTER_2"/>
    <property type="match status" value="1"/>
</dbReference>
<keyword evidence="4 6" id="KW-0067">ATP-binding</keyword>
<organism evidence="6 7">
    <name type="scientific">Pseudaquabacterium terrae</name>
    <dbReference type="NCBI Taxonomy" id="2732868"/>
    <lineage>
        <taxon>Bacteria</taxon>
        <taxon>Pseudomonadati</taxon>
        <taxon>Pseudomonadota</taxon>
        <taxon>Betaproteobacteria</taxon>
        <taxon>Burkholderiales</taxon>
        <taxon>Sphaerotilaceae</taxon>
        <taxon>Pseudaquabacterium</taxon>
    </lineage>
</organism>
<keyword evidence="7" id="KW-1185">Reference proteome</keyword>
<dbReference type="InterPro" id="IPR008995">
    <property type="entry name" value="Mo/tungstate-bd_C_term_dom"/>
</dbReference>
<dbReference type="InterPro" id="IPR003439">
    <property type="entry name" value="ABC_transporter-like_ATP-bd"/>
</dbReference>
<dbReference type="InterPro" id="IPR003593">
    <property type="entry name" value="AAA+_ATPase"/>
</dbReference>
<dbReference type="InterPro" id="IPR015855">
    <property type="entry name" value="ABC_transpr_MalK-like"/>
</dbReference>
<dbReference type="SUPFAM" id="SSF52540">
    <property type="entry name" value="P-loop containing nucleoside triphosphate hydrolases"/>
    <property type="match status" value="1"/>
</dbReference>
<dbReference type="Proteomes" id="UP000737171">
    <property type="component" value="Unassembled WGS sequence"/>
</dbReference>
<dbReference type="InterPro" id="IPR027417">
    <property type="entry name" value="P-loop_NTPase"/>
</dbReference>
<comment type="caution">
    <text evidence="6">The sequence shown here is derived from an EMBL/GenBank/DDBJ whole genome shotgun (WGS) entry which is preliminary data.</text>
</comment>
<keyword evidence="1" id="KW-0813">Transport</keyword>
<sequence>MASISLQGITKRFGDITAVDDMRLDIADGEFFVLLGPSGAGKTTTLRLIAGLETPDAGQLRMNGADLTAAPPAQRDCAFVFQQYSLYPHLSVYDNMAFPLRAPMRRMDEAEIRRRVERVAAVLHIESKLQRKSTALSGGEMQRVAIGRALVREPRVYLMDEPLSSLDAGLREELRVELKRLQRASGATVVYVTHDQVEATTLADRIAILEHGRIAQVGTPLEIYDQPQSLEVAQRLGSPAINVLPAAWFAGSVVPHAKHVAIRPEDVELSPDGDGSQAYAVIECSLVKHLIVAERSGVEVRARSMLDQALVPGARVQMTFPPERCMFFDGAGQRLAASR</sequence>
<dbReference type="SUPFAM" id="SSF50331">
    <property type="entry name" value="MOP-like"/>
    <property type="match status" value="1"/>
</dbReference>
<dbReference type="InterPro" id="IPR017871">
    <property type="entry name" value="ABC_transporter-like_CS"/>
</dbReference>
<dbReference type="EMBL" id="JABRWJ010000003">
    <property type="protein sequence ID" value="NRF67455.1"/>
    <property type="molecule type" value="Genomic_DNA"/>
</dbReference>
<proteinExistence type="predicted"/>
<dbReference type="CDD" id="cd03301">
    <property type="entry name" value="ABC_MalK_N"/>
    <property type="match status" value="1"/>
</dbReference>
<dbReference type="Pfam" id="PF00005">
    <property type="entry name" value="ABC_tran"/>
    <property type="match status" value="1"/>
</dbReference>
<dbReference type="GO" id="GO:0005524">
    <property type="term" value="F:ATP binding"/>
    <property type="evidence" value="ECO:0007669"/>
    <property type="project" value="UniProtKB-KW"/>
</dbReference>
<dbReference type="SMART" id="SM00382">
    <property type="entry name" value="AAA"/>
    <property type="match status" value="1"/>
</dbReference>
<dbReference type="InterPro" id="IPR047641">
    <property type="entry name" value="ABC_transpr_MalK/UgpC-like"/>
</dbReference>
<evidence type="ECO:0000256" key="1">
    <source>
        <dbReference type="ARBA" id="ARBA00022448"/>
    </source>
</evidence>
<keyword evidence="3" id="KW-0547">Nucleotide-binding</keyword>
<dbReference type="RefSeq" id="WP_173122567.1">
    <property type="nucleotide sequence ID" value="NZ_JABRWJ010000003.1"/>
</dbReference>
<evidence type="ECO:0000259" key="5">
    <source>
        <dbReference type="PROSITE" id="PS50893"/>
    </source>
</evidence>
<name>A0ABX2EFP5_9BURK</name>
<gene>
    <name evidence="6" type="ORF">HLB44_10705</name>
</gene>
<reference evidence="6 7" key="1">
    <citation type="submission" date="2020-05" db="EMBL/GenBank/DDBJ databases">
        <title>Aquincola sp. isolate from soil.</title>
        <authorList>
            <person name="Han J."/>
            <person name="Kim D.-U."/>
        </authorList>
    </citation>
    <scope>NUCLEOTIDE SEQUENCE [LARGE SCALE GENOMIC DNA]</scope>
    <source>
        <strain evidence="6 7">S2</strain>
    </source>
</reference>
<evidence type="ECO:0000256" key="2">
    <source>
        <dbReference type="ARBA" id="ARBA00022475"/>
    </source>
</evidence>
<feature type="domain" description="ABC transporter" evidence="5">
    <location>
        <begin position="4"/>
        <end position="236"/>
    </location>
</feature>
<protein>
    <submittedName>
        <fullName evidence="6">ABC transporter ATP-binding protein</fullName>
    </submittedName>
</protein>
<accession>A0ABX2EFP5</accession>
<evidence type="ECO:0000313" key="7">
    <source>
        <dbReference type="Proteomes" id="UP000737171"/>
    </source>
</evidence>
<dbReference type="PANTHER" id="PTHR43875:SF1">
    <property type="entry name" value="OSMOPROTECTIVE COMPOUNDS UPTAKE ATP-BINDING PROTEIN GGTA"/>
    <property type="match status" value="1"/>
</dbReference>
<dbReference type="PROSITE" id="PS00211">
    <property type="entry name" value="ABC_TRANSPORTER_1"/>
    <property type="match status" value="1"/>
</dbReference>
<keyword evidence="2" id="KW-1003">Cell membrane</keyword>
<dbReference type="PANTHER" id="PTHR43875">
    <property type="entry name" value="MALTODEXTRIN IMPORT ATP-BINDING PROTEIN MSMX"/>
    <property type="match status" value="1"/>
</dbReference>
<keyword evidence="2" id="KW-0472">Membrane</keyword>